<protein>
    <recommendedName>
        <fullName evidence="3 8">Pre-mRNA-splicing factor SLU7</fullName>
    </recommendedName>
</protein>
<keyword evidence="10" id="KW-1185">Reference proteome</keyword>
<reference evidence="11" key="2">
    <citation type="submission" date="2020-10" db="UniProtKB">
        <authorList>
            <consortium name="WormBaseParasite"/>
        </authorList>
    </citation>
    <scope>IDENTIFICATION</scope>
</reference>
<dbReference type="Pfam" id="PF11708">
    <property type="entry name" value="Slu7"/>
    <property type="match status" value="1"/>
</dbReference>
<dbReference type="GO" id="GO:0030628">
    <property type="term" value="F:pre-mRNA 3'-splice site binding"/>
    <property type="evidence" value="ECO:0007669"/>
    <property type="project" value="UniProtKB-UniRule"/>
</dbReference>
<proteinExistence type="inferred from homology"/>
<accession>A0A7E4ZZ86</accession>
<keyword evidence="6 8" id="KW-0508">mRNA splicing</keyword>
<evidence type="ECO:0000256" key="1">
    <source>
        <dbReference type="ARBA" id="ARBA00004123"/>
    </source>
</evidence>
<dbReference type="PANTHER" id="PTHR12942:SF2">
    <property type="entry name" value="PRE-MRNA-SPLICING FACTOR SLU7"/>
    <property type="match status" value="1"/>
</dbReference>
<evidence type="ECO:0000256" key="2">
    <source>
        <dbReference type="ARBA" id="ARBA00007203"/>
    </source>
</evidence>
<dbReference type="PANTHER" id="PTHR12942">
    <property type="entry name" value="STEP II SPLICING FACTOR SLU7"/>
    <property type="match status" value="1"/>
</dbReference>
<feature type="domain" description="Pre-mRNA-splicing factor SLU7" evidence="9">
    <location>
        <begin position="54"/>
        <end position="211"/>
    </location>
</feature>
<dbReference type="WBParaSite" id="Pan_g4925.t1">
    <property type="protein sequence ID" value="Pan_g4925.t1"/>
    <property type="gene ID" value="Pan_g4925"/>
</dbReference>
<evidence type="ECO:0000313" key="11">
    <source>
        <dbReference type="WBParaSite" id="Pan_g4925.t1"/>
    </source>
</evidence>
<keyword evidence="5 8" id="KW-0747">Spliceosome</keyword>
<dbReference type="InterPro" id="IPR021715">
    <property type="entry name" value="Slu7_dom"/>
</dbReference>
<name>A0A7E4ZZ86_PANRE</name>
<comment type="similarity">
    <text evidence="2 8">Belongs to the SLU7 family.</text>
</comment>
<evidence type="ECO:0000256" key="5">
    <source>
        <dbReference type="ARBA" id="ARBA00022728"/>
    </source>
</evidence>
<evidence type="ECO:0000256" key="3">
    <source>
        <dbReference type="ARBA" id="ARBA00021377"/>
    </source>
</evidence>
<dbReference type="AlphaFoldDB" id="A0A7E4ZZ86"/>
<organism evidence="10 11">
    <name type="scientific">Panagrellus redivivus</name>
    <name type="common">Microworm</name>
    <dbReference type="NCBI Taxonomy" id="6233"/>
    <lineage>
        <taxon>Eukaryota</taxon>
        <taxon>Metazoa</taxon>
        <taxon>Ecdysozoa</taxon>
        <taxon>Nematoda</taxon>
        <taxon>Chromadorea</taxon>
        <taxon>Rhabditida</taxon>
        <taxon>Tylenchina</taxon>
        <taxon>Panagrolaimomorpha</taxon>
        <taxon>Panagrolaimoidea</taxon>
        <taxon>Panagrolaimidae</taxon>
        <taxon>Panagrellus</taxon>
    </lineage>
</organism>
<evidence type="ECO:0000313" key="10">
    <source>
        <dbReference type="Proteomes" id="UP000492821"/>
    </source>
</evidence>
<evidence type="ECO:0000256" key="4">
    <source>
        <dbReference type="ARBA" id="ARBA00022664"/>
    </source>
</evidence>
<keyword evidence="4 8" id="KW-0507">mRNA processing</keyword>
<dbReference type="GO" id="GO:0000398">
    <property type="term" value="P:mRNA splicing, via spliceosome"/>
    <property type="evidence" value="ECO:0007669"/>
    <property type="project" value="UniProtKB-UniRule"/>
</dbReference>
<comment type="subunit">
    <text evidence="8">Associated with the spliceosome.</text>
</comment>
<evidence type="ECO:0000259" key="9">
    <source>
        <dbReference type="Pfam" id="PF11708"/>
    </source>
</evidence>
<evidence type="ECO:0000256" key="7">
    <source>
        <dbReference type="ARBA" id="ARBA00023242"/>
    </source>
</evidence>
<comment type="subcellular location">
    <subcellularLocation>
        <location evidence="1 8">Nucleus</location>
    </subcellularLocation>
</comment>
<dbReference type="GO" id="GO:0005681">
    <property type="term" value="C:spliceosomal complex"/>
    <property type="evidence" value="ECO:0007669"/>
    <property type="project" value="UniProtKB-UniRule"/>
</dbReference>
<dbReference type="Proteomes" id="UP000492821">
    <property type="component" value="Unassembled WGS sequence"/>
</dbReference>
<evidence type="ECO:0000256" key="8">
    <source>
        <dbReference type="RuleBase" id="RU367071"/>
    </source>
</evidence>
<reference evidence="10" key="1">
    <citation type="journal article" date="2013" name="Genetics">
        <title>The draft genome and transcriptome of Panagrellus redivivus are shaped by the harsh demands of a free-living lifestyle.</title>
        <authorList>
            <person name="Srinivasan J."/>
            <person name="Dillman A.R."/>
            <person name="Macchietto M.G."/>
            <person name="Heikkinen L."/>
            <person name="Lakso M."/>
            <person name="Fracchia K.M."/>
            <person name="Antoshechkin I."/>
            <person name="Mortazavi A."/>
            <person name="Wong G."/>
            <person name="Sternberg P.W."/>
        </authorList>
    </citation>
    <scope>NUCLEOTIDE SEQUENCE [LARGE SCALE GENOMIC DNA]</scope>
    <source>
        <strain evidence="10">MT8872</strain>
    </source>
</reference>
<keyword evidence="7 8" id="KW-0539">Nucleus</keyword>
<sequence length="214" mass="24388">MLHIKFPFRKGACENCGAMGHKKKMCLERPRSIGAKYTEKDIAPDDHVLPNLSLGYDSKLQNLRIREDPAKYLLNLNEDDPYYDPKSRSMRENPFLGVKGKEVEATKFAGENFIRYTGEVIQANQAQIFAWAARSKGIDVNATAEPTKLEVLQRNFDKERAEVIETAKKGLIEKYGCEEHLEAPAKELLLAQTEQYVEYNRKGKLIKGPEEILL</sequence>
<comment type="function">
    <text evidence="8">Involved in pre-mRNA splicing.</text>
</comment>
<dbReference type="InterPro" id="IPR039974">
    <property type="entry name" value="Splicing_factor_SLU7"/>
</dbReference>
<evidence type="ECO:0000256" key="6">
    <source>
        <dbReference type="ARBA" id="ARBA00023187"/>
    </source>
</evidence>